<feature type="non-terminal residue" evidence="2">
    <location>
        <position position="467"/>
    </location>
</feature>
<evidence type="ECO:0008006" key="3">
    <source>
        <dbReference type="Google" id="ProtNLM"/>
    </source>
</evidence>
<feature type="transmembrane region" description="Helical" evidence="1">
    <location>
        <begin position="387"/>
        <end position="404"/>
    </location>
</feature>
<comment type="caution">
    <text evidence="2">The sequence shown here is derived from an EMBL/GenBank/DDBJ whole genome shotgun (WGS) entry which is preliminary data.</text>
</comment>
<keyword evidence="1" id="KW-0472">Membrane</keyword>
<feature type="transmembrane region" description="Helical" evidence="1">
    <location>
        <begin position="99"/>
        <end position="119"/>
    </location>
</feature>
<evidence type="ECO:0000313" key="2">
    <source>
        <dbReference type="EMBL" id="KKL94206.1"/>
    </source>
</evidence>
<dbReference type="EMBL" id="LAZR01018987">
    <property type="protein sequence ID" value="KKL94206.1"/>
    <property type="molecule type" value="Genomic_DNA"/>
</dbReference>
<keyword evidence="1" id="KW-0812">Transmembrane</keyword>
<feature type="transmembrane region" description="Helical" evidence="1">
    <location>
        <begin position="7"/>
        <end position="28"/>
    </location>
</feature>
<proteinExistence type="predicted"/>
<keyword evidence="1" id="KW-1133">Transmembrane helix</keyword>
<feature type="transmembrane region" description="Helical" evidence="1">
    <location>
        <begin position="155"/>
        <end position="174"/>
    </location>
</feature>
<name>A0A0F9GU36_9ZZZZ</name>
<feature type="transmembrane region" description="Helical" evidence="1">
    <location>
        <begin position="361"/>
        <end position="380"/>
    </location>
</feature>
<reference evidence="2" key="1">
    <citation type="journal article" date="2015" name="Nature">
        <title>Complex archaea that bridge the gap between prokaryotes and eukaryotes.</title>
        <authorList>
            <person name="Spang A."/>
            <person name="Saw J.H."/>
            <person name="Jorgensen S.L."/>
            <person name="Zaremba-Niedzwiedzka K."/>
            <person name="Martijn J."/>
            <person name="Lind A.E."/>
            <person name="van Eijk R."/>
            <person name="Schleper C."/>
            <person name="Guy L."/>
            <person name="Ettema T.J."/>
        </authorList>
    </citation>
    <scope>NUCLEOTIDE SEQUENCE</scope>
</reference>
<feature type="transmembrane region" description="Helical" evidence="1">
    <location>
        <begin position="410"/>
        <end position="427"/>
    </location>
</feature>
<feature type="transmembrane region" description="Helical" evidence="1">
    <location>
        <begin position="307"/>
        <end position="327"/>
    </location>
</feature>
<gene>
    <name evidence="2" type="ORF">LCGC14_1867020</name>
</gene>
<sequence length="467" mass="55723">MKLNRVYLLIELSLLSLYFFIILFSIHIQPINLILGFFFIFILPGYNLISILKPRFKFSEKLGYVIVLSLAIESAFMLFSYILLYNFVTIPESNTRGVIFNPIILLSSILSINLILTFIKRRKKHKIKQNNDFKEINFFRSIEAIKRQINLKKMMIIFGFIFSLILLSVSTIYSEVPNNDYLVNYVEYRSNFTFFLRVPLIFFFFLIISILCLTYIIFYVKNRYIILTCISIFLYCLWILPYLQINNFFNHDSYQLLNYYEIYLDNGILSYQGYNFVIFNFDSLRYSTSLFSAILLTSATGLGINFVLWYLYPLFYIFLPFFFYSILKKYYKKEKKNEIILIILVIFILFTPQFLKYGHAPATGVLGIIIYLILVVELFNLIHENKFNVRNSFLIILLFFLLSLTHTEEGLYFLFLIILYSIYNFFFKIKKIKINNSFDLFNSNNKLKDESLKLIQITDRKIQENRL</sequence>
<accession>A0A0F9GU36</accession>
<feature type="transmembrane region" description="Helical" evidence="1">
    <location>
        <begin position="64"/>
        <end position="87"/>
    </location>
</feature>
<feature type="transmembrane region" description="Helical" evidence="1">
    <location>
        <begin position="339"/>
        <end position="355"/>
    </location>
</feature>
<dbReference type="AlphaFoldDB" id="A0A0F9GU36"/>
<feature type="transmembrane region" description="Helical" evidence="1">
    <location>
        <begin position="34"/>
        <end position="52"/>
    </location>
</feature>
<protein>
    <recommendedName>
        <fullName evidence="3">DUF1616 domain-containing protein</fullName>
    </recommendedName>
</protein>
<feature type="transmembrane region" description="Helical" evidence="1">
    <location>
        <begin position="194"/>
        <end position="217"/>
    </location>
</feature>
<organism evidence="2">
    <name type="scientific">marine sediment metagenome</name>
    <dbReference type="NCBI Taxonomy" id="412755"/>
    <lineage>
        <taxon>unclassified sequences</taxon>
        <taxon>metagenomes</taxon>
        <taxon>ecological metagenomes</taxon>
    </lineage>
</organism>
<evidence type="ECO:0000256" key="1">
    <source>
        <dbReference type="SAM" id="Phobius"/>
    </source>
</evidence>
<feature type="transmembrane region" description="Helical" evidence="1">
    <location>
        <begin position="224"/>
        <end position="243"/>
    </location>
</feature>